<gene>
    <name evidence="2" type="ORF">MNB_SM-3-312</name>
</gene>
<name>A0A1W1D5D8_9ZZZZ</name>
<organism evidence="2">
    <name type="scientific">hydrothermal vent metagenome</name>
    <dbReference type="NCBI Taxonomy" id="652676"/>
    <lineage>
        <taxon>unclassified sequences</taxon>
        <taxon>metagenomes</taxon>
        <taxon>ecological metagenomes</taxon>
    </lineage>
</organism>
<dbReference type="InterPro" id="IPR011006">
    <property type="entry name" value="CheY-like_superfamily"/>
</dbReference>
<reference evidence="2" key="1">
    <citation type="submission" date="2016-10" db="EMBL/GenBank/DDBJ databases">
        <authorList>
            <person name="de Groot N.N."/>
        </authorList>
    </citation>
    <scope>NUCLEOTIDE SEQUENCE</scope>
</reference>
<sequence>MKILIIENEIYLAQSIATKLGERGHICDMCTSVKDAIETTDYDVVLLSTNINGQDFAPIIDIFKRAIVILMVSYISNDTVTKPLAAGAKDYILKPFMIEELIRKIEHHQDYEYLKITNQAYERYLDYTFENIGLDYDYENIKLPVFLFSNFQKYADAFAFQYAKKRKKALYFVDFKDSLVFEEIKRAPKNCIIYAIEYQMLKKSLKKDFLESIATKEIIISSSDMIDDVDYPVIDLKNQNDFLDTKSVFDQGDILPIEDYVKYIVLNYQNKYPDTELSKKLGISRKSLWEKRKKYDLLKKK</sequence>
<feature type="domain" description="Response regulatory" evidence="1">
    <location>
        <begin position="2"/>
        <end position="109"/>
    </location>
</feature>
<dbReference type="InterPro" id="IPR001789">
    <property type="entry name" value="Sig_transdc_resp-reg_receiver"/>
</dbReference>
<dbReference type="Pfam" id="PF00072">
    <property type="entry name" value="Response_reg"/>
    <property type="match status" value="1"/>
</dbReference>
<dbReference type="Gene3D" id="3.40.50.2300">
    <property type="match status" value="1"/>
</dbReference>
<dbReference type="EMBL" id="FPHP01000047">
    <property type="protein sequence ID" value="SFV75843.1"/>
    <property type="molecule type" value="Genomic_DNA"/>
</dbReference>
<dbReference type="SMART" id="SM00448">
    <property type="entry name" value="REC"/>
    <property type="match status" value="1"/>
</dbReference>
<proteinExistence type="predicted"/>
<accession>A0A1W1D5D8</accession>
<dbReference type="GO" id="GO:0000160">
    <property type="term" value="P:phosphorelay signal transduction system"/>
    <property type="evidence" value="ECO:0007669"/>
    <property type="project" value="InterPro"/>
</dbReference>
<protein>
    <submittedName>
        <fullName evidence="2">Possible two-component regulator</fullName>
    </submittedName>
</protein>
<dbReference type="PROSITE" id="PS50110">
    <property type="entry name" value="RESPONSE_REGULATORY"/>
    <property type="match status" value="1"/>
</dbReference>
<dbReference type="SUPFAM" id="SSF52172">
    <property type="entry name" value="CheY-like"/>
    <property type="match status" value="1"/>
</dbReference>
<evidence type="ECO:0000259" key="1">
    <source>
        <dbReference type="PROSITE" id="PS50110"/>
    </source>
</evidence>
<dbReference type="AlphaFoldDB" id="A0A1W1D5D8"/>
<evidence type="ECO:0000313" key="2">
    <source>
        <dbReference type="EMBL" id="SFV75843.1"/>
    </source>
</evidence>